<keyword evidence="1" id="KW-0472">Membrane</keyword>
<comment type="caution">
    <text evidence="3">The sequence shown here is derived from an EMBL/GenBank/DDBJ whole genome shotgun (WGS) entry which is preliminary data.</text>
</comment>
<dbReference type="Proteomes" id="UP000229498">
    <property type="component" value="Unassembled WGS sequence"/>
</dbReference>
<keyword evidence="4" id="KW-1185">Reference proteome</keyword>
<dbReference type="AlphaFoldDB" id="A0A2M9G1W4"/>
<evidence type="ECO:0000256" key="1">
    <source>
        <dbReference type="SAM" id="Phobius"/>
    </source>
</evidence>
<keyword evidence="1" id="KW-0812">Transmembrane</keyword>
<reference evidence="3 4" key="1">
    <citation type="submission" date="2017-11" db="EMBL/GenBank/DDBJ databases">
        <title>Draft genome sequence of Rhizobiales bacterium SY3-13.</title>
        <authorList>
            <person name="Sun C."/>
        </authorList>
    </citation>
    <scope>NUCLEOTIDE SEQUENCE [LARGE SCALE GENOMIC DNA]</scope>
    <source>
        <strain evidence="3 4">SY3-13</strain>
    </source>
</reference>
<dbReference type="OrthoDB" id="7907064at2"/>
<dbReference type="EMBL" id="PHIG01000032">
    <property type="protein sequence ID" value="PJK29707.1"/>
    <property type="molecule type" value="Genomic_DNA"/>
</dbReference>
<sequence>MNPSEPIRRLLGHRGGSAALEFALALPILIGLTVTAFDAGRYILLKSRLQDATWTMADAATRALTLGSGEALNIVQSGERLMAPFGAAERSRFIASGVTGSADGPPTVRWQVAGGGLAEGSRVGTSGGTAELPDGVSLAPGESVVIVEGIYSPGVTLPLQEDLFPAFRDIALARPRVGELTELD</sequence>
<dbReference type="RefSeq" id="WP_109793732.1">
    <property type="nucleotide sequence ID" value="NZ_PHIG01000032.1"/>
</dbReference>
<evidence type="ECO:0000313" key="3">
    <source>
        <dbReference type="EMBL" id="PJK29707.1"/>
    </source>
</evidence>
<keyword evidence="1" id="KW-1133">Transmembrane helix</keyword>
<dbReference type="Pfam" id="PF07811">
    <property type="entry name" value="TadE"/>
    <property type="match status" value="1"/>
</dbReference>
<protein>
    <recommendedName>
        <fullName evidence="2">TadE-like domain-containing protein</fullName>
    </recommendedName>
</protein>
<evidence type="ECO:0000313" key="4">
    <source>
        <dbReference type="Proteomes" id="UP000229498"/>
    </source>
</evidence>
<name>A0A2M9G1W4_9PROT</name>
<gene>
    <name evidence="3" type="ORF">CVT23_11745</name>
</gene>
<feature type="domain" description="TadE-like" evidence="2">
    <location>
        <begin position="16"/>
        <end position="53"/>
    </location>
</feature>
<evidence type="ECO:0000259" key="2">
    <source>
        <dbReference type="Pfam" id="PF07811"/>
    </source>
</evidence>
<organism evidence="3 4">
    <name type="scientific">Minwuia thermotolerans</name>
    <dbReference type="NCBI Taxonomy" id="2056226"/>
    <lineage>
        <taxon>Bacteria</taxon>
        <taxon>Pseudomonadati</taxon>
        <taxon>Pseudomonadota</taxon>
        <taxon>Alphaproteobacteria</taxon>
        <taxon>Minwuiales</taxon>
        <taxon>Minwuiaceae</taxon>
        <taxon>Minwuia</taxon>
    </lineage>
</organism>
<proteinExistence type="predicted"/>
<accession>A0A2M9G1W4</accession>
<feature type="transmembrane region" description="Helical" evidence="1">
    <location>
        <begin position="20"/>
        <end position="40"/>
    </location>
</feature>
<dbReference type="InterPro" id="IPR012495">
    <property type="entry name" value="TadE-like_dom"/>
</dbReference>